<organism evidence="4 5">
    <name type="scientific">Roseinatronobacter ekhonensis</name>
    <dbReference type="NCBI Taxonomy" id="254356"/>
    <lineage>
        <taxon>Bacteria</taxon>
        <taxon>Pseudomonadati</taxon>
        <taxon>Pseudomonadota</taxon>
        <taxon>Alphaproteobacteria</taxon>
        <taxon>Rhodobacterales</taxon>
        <taxon>Paracoccaceae</taxon>
        <taxon>Roseinatronobacter</taxon>
    </lineage>
</organism>
<sequence length="304" mass="30964">MLIRLSSLVCTVALLSACSDGSLAPTSDPSVTGGSEPNTLPQSGQGNSGGVVSGSGRPAAGVEATMRYNGETRRVSGARVDFHNGDLTGVSVTCSRAGGGAVVPECDVVNADSAWLVNELSGRYAYAGSFAINGHGPEGDQDSFVTIHSGPGMNPDESVTLPGESVGYRGSYQAGSNVIRDGVQYDGTARGRVDMTADFTSGALSADFGGFILDAEDGAYVRIEAGFEGAVIGPDGRFYNSDGTVFSYDGTQAWGELDGAFYGPNAEEAAGTFGFGNASGGMTGIMLGCTEYNQGNCVAPSPRF</sequence>
<feature type="signal peptide" evidence="2">
    <location>
        <begin position="1"/>
        <end position="24"/>
    </location>
</feature>
<proteinExistence type="predicted"/>
<dbReference type="InterPro" id="IPR001677">
    <property type="entry name" value="TbpB_B_D"/>
</dbReference>
<feature type="region of interest" description="Disordered" evidence="1">
    <location>
        <begin position="21"/>
        <end position="58"/>
    </location>
</feature>
<dbReference type="SUPFAM" id="SSF56925">
    <property type="entry name" value="OMPA-like"/>
    <property type="match status" value="1"/>
</dbReference>
<keyword evidence="2" id="KW-0732">Signal</keyword>
<evidence type="ECO:0000256" key="2">
    <source>
        <dbReference type="SAM" id="SignalP"/>
    </source>
</evidence>
<evidence type="ECO:0000313" key="4">
    <source>
        <dbReference type="EMBL" id="SUZ32278.1"/>
    </source>
</evidence>
<dbReference type="InterPro" id="IPR011250">
    <property type="entry name" value="OMP/PagP_B-barrel"/>
</dbReference>
<feature type="domain" description="Transferrin-binding protein B C-lobe/N-lobe beta-barrel" evidence="3">
    <location>
        <begin position="167"/>
        <end position="276"/>
    </location>
</feature>
<protein>
    <recommendedName>
        <fullName evidence="3">Transferrin-binding protein B C-lobe/N-lobe beta-barrel domain-containing protein</fullName>
    </recommendedName>
</protein>
<feature type="compositionally biased region" description="Polar residues" evidence="1">
    <location>
        <begin position="24"/>
        <end position="41"/>
    </location>
</feature>
<evidence type="ECO:0000313" key="5">
    <source>
        <dbReference type="Proteomes" id="UP000272908"/>
    </source>
</evidence>
<accession>A0A3B0MFE7</accession>
<evidence type="ECO:0000256" key="1">
    <source>
        <dbReference type="SAM" id="MobiDB-lite"/>
    </source>
</evidence>
<dbReference type="Proteomes" id="UP000272908">
    <property type="component" value="Unassembled WGS sequence"/>
</dbReference>
<gene>
    <name evidence="4" type="ORF">ROE7235_02033</name>
</gene>
<reference evidence="5" key="1">
    <citation type="submission" date="2018-08" db="EMBL/GenBank/DDBJ databases">
        <authorList>
            <person name="Rodrigo-Torres L."/>
            <person name="Arahal R. D."/>
            <person name="Lucena T."/>
        </authorList>
    </citation>
    <scope>NUCLEOTIDE SEQUENCE [LARGE SCALE GENOMIC DNA]</scope>
    <source>
        <strain evidence="5">CECT 7235</strain>
    </source>
</reference>
<evidence type="ECO:0000259" key="3">
    <source>
        <dbReference type="Pfam" id="PF01298"/>
    </source>
</evidence>
<dbReference type="PROSITE" id="PS51257">
    <property type="entry name" value="PROKAR_LIPOPROTEIN"/>
    <property type="match status" value="1"/>
</dbReference>
<dbReference type="Pfam" id="PF01298">
    <property type="entry name" value="TbpB_B_D"/>
    <property type="match status" value="1"/>
</dbReference>
<dbReference type="Gene3D" id="2.40.160.90">
    <property type="match status" value="1"/>
</dbReference>
<feature type="chain" id="PRO_5017309059" description="Transferrin-binding protein B C-lobe/N-lobe beta-barrel domain-containing protein" evidence="2">
    <location>
        <begin position="25"/>
        <end position="304"/>
    </location>
</feature>
<name>A0A3B0MFE7_9RHOB</name>
<keyword evidence="5" id="KW-1185">Reference proteome</keyword>
<dbReference type="AlphaFoldDB" id="A0A3B0MFE7"/>
<dbReference type="EMBL" id="UIHC01000018">
    <property type="protein sequence ID" value="SUZ32278.1"/>
    <property type="molecule type" value="Genomic_DNA"/>
</dbReference>